<keyword evidence="4" id="KW-1185">Reference proteome</keyword>
<feature type="compositionally biased region" description="Low complexity" evidence="2">
    <location>
        <begin position="313"/>
        <end position="339"/>
    </location>
</feature>
<accession>A0A0L0S9A9</accession>
<feature type="region of interest" description="Disordered" evidence="2">
    <location>
        <begin position="312"/>
        <end position="350"/>
    </location>
</feature>
<evidence type="ECO:0000313" key="4">
    <source>
        <dbReference type="Proteomes" id="UP000054350"/>
    </source>
</evidence>
<gene>
    <name evidence="3" type="ORF">AMAG_03371</name>
</gene>
<dbReference type="AlphaFoldDB" id="A0A0L0S9A9"/>
<sequence length="504" mass="55298">MSMATSAPGGVPPASPGVTDVDRLHSQMLALQDQVRDYEQDMAALQRIPTVPVRAPAPIKPVPQRLNSNGSNGGPPGAPSPRGLCRAPCPHSCASWAASPAKFARVGVRPPAPSAPLPVDAHARGTENPPARCPARVDTSRAAAADMSKPFDLASLADELPDDDIDALYHSIRQQKIASVLIEPHTMPQSPLYSESAALRRDNVALRESLAEYKRKVADLAKANDETVVNDRLHEQLTQAQDQLFEQESLVAKLHRDLDRFADTEQQLRKMATHAEQLAAENEKLRTQLLEVQQDQRQTQFQENMARRGSALPIPVSPVAGPAPAAAGSASPDPAGSGIETNAPPPPSQIKALDRAFADQLELERAEFAKQLKEVERQAREAELARRRAEAELEGLRDRAEEQAAEAKKLKRRSDFRSRPMSWQVEAAPATNQDLEMELEAYKVHVHHLKSILQSNPSSREYEEKVSSLSLKLSYWTVLRDVYEDTIQELMAMANIDVDSASES</sequence>
<evidence type="ECO:0000313" key="3">
    <source>
        <dbReference type="EMBL" id="KNE59021.1"/>
    </source>
</evidence>
<organism evidence="3 4">
    <name type="scientific">Allomyces macrogynus (strain ATCC 38327)</name>
    <name type="common">Allomyces javanicus var. macrogynus</name>
    <dbReference type="NCBI Taxonomy" id="578462"/>
    <lineage>
        <taxon>Eukaryota</taxon>
        <taxon>Fungi</taxon>
        <taxon>Fungi incertae sedis</taxon>
        <taxon>Blastocladiomycota</taxon>
        <taxon>Blastocladiomycetes</taxon>
        <taxon>Blastocladiales</taxon>
        <taxon>Blastocladiaceae</taxon>
        <taxon>Allomyces</taxon>
    </lineage>
</organism>
<dbReference type="OrthoDB" id="5580554at2759"/>
<dbReference type="EMBL" id="GG745334">
    <property type="protein sequence ID" value="KNE59021.1"/>
    <property type="molecule type" value="Genomic_DNA"/>
</dbReference>
<protein>
    <submittedName>
        <fullName evidence="3">Uncharacterized protein</fullName>
    </submittedName>
</protein>
<keyword evidence="1" id="KW-0175">Coiled coil</keyword>
<feature type="coiled-coil region" evidence="1">
    <location>
        <begin position="196"/>
        <end position="295"/>
    </location>
</feature>
<evidence type="ECO:0000256" key="1">
    <source>
        <dbReference type="SAM" id="Coils"/>
    </source>
</evidence>
<dbReference type="Proteomes" id="UP000054350">
    <property type="component" value="Unassembled WGS sequence"/>
</dbReference>
<dbReference type="VEuPathDB" id="FungiDB:AMAG_03371"/>
<proteinExistence type="predicted"/>
<reference evidence="4" key="2">
    <citation type="submission" date="2009-11" db="EMBL/GenBank/DDBJ databases">
        <title>The Genome Sequence of Allomyces macrogynus strain ATCC 38327.</title>
        <authorList>
            <consortium name="The Broad Institute Genome Sequencing Platform"/>
            <person name="Russ C."/>
            <person name="Cuomo C."/>
            <person name="Shea T."/>
            <person name="Young S.K."/>
            <person name="Zeng Q."/>
            <person name="Koehrsen M."/>
            <person name="Haas B."/>
            <person name="Borodovsky M."/>
            <person name="Guigo R."/>
            <person name="Alvarado L."/>
            <person name="Berlin A."/>
            <person name="Borenstein D."/>
            <person name="Chen Z."/>
            <person name="Engels R."/>
            <person name="Freedman E."/>
            <person name="Gellesch M."/>
            <person name="Goldberg J."/>
            <person name="Griggs A."/>
            <person name="Gujja S."/>
            <person name="Heiman D."/>
            <person name="Hepburn T."/>
            <person name="Howarth C."/>
            <person name="Jen D."/>
            <person name="Larson L."/>
            <person name="Lewis B."/>
            <person name="Mehta T."/>
            <person name="Park D."/>
            <person name="Pearson M."/>
            <person name="Roberts A."/>
            <person name="Saif S."/>
            <person name="Shenoy N."/>
            <person name="Sisk P."/>
            <person name="Stolte C."/>
            <person name="Sykes S."/>
            <person name="Walk T."/>
            <person name="White J."/>
            <person name="Yandava C."/>
            <person name="Burger G."/>
            <person name="Gray M.W."/>
            <person name="Holland P.W.H."/>
            <person name="King N."/>
            <person name="Lang F.B.F."/>
            <person name="Roger A.J."/>
            <person name="Ruiz-Trillo I."/>
            <person name="Lander E."/>
            <person name="Nusbaum C."/>
        </authorList>
    </citation>
    <scope>NUCLEOTIDE SEQUENCE [LARGE SCALE GENOMIC DNA]</scope>
    <source>
        <strain evidence="4">ATCC 38327</strain>
    </source>
</reference>
<feature type="region of interest" description="Disordered" evidence="2">
    <location>
        <begin position="55"/>
        <end position="80"/>
    </location>
</feature>
<name>A0A0L0S9A9_ALLM3</name>
<reference evidence="3 4" key="1">
    <citation type="submission" date="2009-11" db="EMBL/GenBank/DDBJ databases">
        <title>Annotation of Allomyces macrogynus ATCC 38327.</title>
        <authorList>
            <consortium name="The Broad Institute Genome Sequencing Platform"/>
            <person name="Russ C."/>
            <person name="Cuomo C."/>
            <person name="Burger G."/>
            <person name="Gray M.W."/>
            <person name="Holland P.W.H."/>
            <person name="King N."/>
            <person name="Lang F.B.F."/>
            <person name="Roger A.J."/>
            <person name="Ruiz-Trillo I."/>
            <person name="Young S.K."/>
            <person name="Zeng Q."/>
            <person name="Gargeya S."/>
            <person name="Fitzgerald M."/>
            <person name="Haas B."/>
            <person name="Abouelleil A."/>
            <person name="Alvarado L."/>
            <person name="Arachchi H.M."/>
            <person name="Berlin A."/>
            <person name="Chapman S.B."/>
            <person name="Gearin G."/>
            <person name="Goldberg J."/>
            <person name="Griggs A."/>
            <person name="Gujja S."/>
            <person name="Hansen M."/>
            <person name="Heiman D."/>
            <person name="Howarth C."/>
            <person name="Larimer J."/>
            <person name="Lui A."/>
            <person name="MacDonald P.J.P."/>
            <person name="McCowen C."/>
            <person name="Montmayeur A."/>
            <person name="Murphy C."/>
            <person name="Neiman D."/>
            <person name="Pearson M."/>
            <person name="Priest M."/>
            <person name="Roberts A."/>
            <person name="Saif S."/>
            <person name="Shea T."/>
            <person name="Sisk P."/>
            <person name="Stolte C."/>
            <person name="Sykes S."/>
            <person name="Wortman J."/>
            <person name="Nusbaum C."/>
            <person name="Birren B."/>
        </authorList>
    </citation>
    <scope>NUCLEOTIDE SEQUENCE [LARGE SCALE GENOMIC DNA]</scope>
    <source>
        <strain evidence="3 4">ATCC 38327</strain>
    </source>
</reference>
<feature type="region of interest" description="Disordered" evidence="2">
    <location>
        <begin position="1"/>
        <end position="23"/>
    </location>
</feature>
<evidence type="ECO:0000256" key="2">
    <source>
        <dbReference type="SAM" id="MobiDB-lite"/>
    </source>
</evidence>
<feature type="coiled-coil region" evidence="1">
    <location>
        <begin position="358"/>
        <end position="413"/>
    </location>
</feature>